<organism evidence="2 3">
    <name type="scientific">Trichonephila inaurata madagascariensis</name>
    <dbReference type="NCBI Taxonomy" id="2747483"/>
    <lineage>
        <taxon>Eukaryota</taxon>
        <taxon>Metazoa</taxon>
        <taxon>Ecdysozoa</taxon>
        <taxon>Arthropoda</taxon>
        <taxon>Chelicerata</taxon>
        <taxon>Arachnida</taxon>
        <taxon>Araneae</taxon>
        <taxon>Araneomorphae</taxon>
        <taxon>Entelegynae</taxon>
        <taxon>Araneoidea</taxon>
        <taxon>Nephilidae</taxon>
        <taxon>Trichonephila</taxon>
        <taxon>Trichonephila inaurata</taxon>
    </lineage>
</organism>
<gene>
    <name evidence="2" type="primary">B7P43_G05336</name>
    <name evidence="2" type="ORF">TNIN_165251</name>
</gene>
<dbReference type="EMBL" id="BMAV01020791">
    <property type="protein sequence ID" value="GFY74507.1"/>
    <property type="molecule type" value="Genomic_DNA"/>
</dbReference>
<sequence length="91" mass="10475">MEWHGEHRALFVATGSALKKKSPGRPRIVTTPKDVARERASIEPSSKAFGIKHADAVELFGRGVRRILHGDFHLHSYKMRVTYEFRDFQTR</sequence>
<dbReference type="Proteomes" id="UP000886998">
    <property type="component" value="Unassembled WGS sequence"/>
</dbReference>
<name>A0A8X6YQ43_9ARAC</name>
<feature type="region of interest" description="Disordered" evidence="1">
    <location>
        <begin position="21"/>
        <end position="41"/>
    </location>
</feature>
<evidence type="ECO:0000313" key="2">
    <source>
        <dbReference type="EMBL" id="GFY74507.1"/>
    </source>
</evidence>
<protein>
    <submittedName>
        <fullName evidence="2">DUF4817 domain-containing protein</fullName>
    </submittedName>
</protein>
<evidence type="ECO:0000313" key="3">
    <source>
        <dbReference type="Proteomes" id="UP000886998"/>
    </source>
</evidence>
<keyword evidence="3" id="KW-1185">Reference proteome</keyword>
<proteinExistence type="predicted"/>
<comment type="caution">
    <text evidence="2">The sequence shown here is derived from an EMBL/GenBank/DDBJ whole genome shotgun (WGS) entry which is preliminary data.</text>
</comment>
<dbReference type="AlphaFoldDB" id="A0A8X6YQ43"/>
<reference evidence="2" key="1">
    <citation type="submission" date="2020-08" db="EMBL/GenBank/DDBJ databases">
        <title>Multicomponent nature underlies the extraordinary mechanical properties of spider dragline silk.</title>
        <authorList>
            <person name="Kono N."/>
            <person name="Nakamura H."/>
            <person name="Mori M."/>
            <person name="Yoshida Y."/>
            <person name="Ohtoshi R."/>
            <person name="Malay A.D."/>
            <person name="Moran D.A.P."/>
            <person name="Tomita M."/>
            <person name="Numata K."/>
            <person name="Arakawa K."/>
        </authorList>
    </citation>
    <scope>NUCLEOTIDE SEQUENCE</scope>
</reference>
<accession>A0A8X6YQ43</accession>
<evidence type="ECO:0000256" key="1">
    <source>
        <dbReference type="SAM" id="MobiDB-lite"/>
    </source>
</evidence>
<dbReference type="OrthoDB" id="6628920at2759"/>